<dbReference type="PANTHER" id="PTHR11440">
    <property type="entry name" value="LECITHIN-CHOLESTEROL ACYLTRANSFERASE-RELATED"/>
    <property type="match status" value="1"/>
</dbReference>
<keyword evidence="4" id="KW-1185">Reference proteome</keyword>
<proteinExistence type="predicted"/>
<evidence type="ECO:0000313" key="4">
    <source>
        <dbReference type="Proteomes" id="UP000033140"/>
    </source>
</evidence>
<organism evidence="3 4">
    <name type="scientific">Saitoella complicata (strain BCRC 22490 / CBS 7301 / JCM 7358 / NBRC 10748 / NRRL Y-17804)</name>
    <dbReference type="NCBI Taxonomy" id="698492"/>
    <lineage>
        <taxon>Eukaryota</taxon>
        <taxon>Fungi</taxon>
        <taxon>Dikarya</taxon>
        <taxon>Ascomycota</taxon>
        <taxon>Taphrinomycotina</taxon>
        <taxon>Taphrinomycotina incertae sedis</taxon>
        <taxon>Saitoella</taxon>
    </lineage>
</organism>
<evidence type="ECO:0000256" key="1">
    <source>
        <dbReference type="SAM" id="MobiDB-lite"/>
    </source>
</evidence>
<name>A0A0E9NGH4_SAICN</name>
<dbReference type="OMA" id="WGDYKGT"/>
<feature type="compositionally biased region" description="Basic residues" evidence="1">
    <location>
        <begin position="1"/>
        <end position="11"/>
    </location>
</feature>
<sequence length="373" mass="41369">MLTRARLRFPAKHQDDQRPPPSQSPSTSMIRRPPSSLRGPSARLLTPGLHAHPFTHTPLLHLQDSRLSDVDEGSHPDKGASGQTIKSYTDEFAYIREKYDTPRYPVVLCHGLFGFDTMNIGAIEALHVPPLAVVAYWRGIVDALTQNGIEVLVTRVPRSATIAERAEMLHSQISEKLPGREINLIGHSMGGLDARYLISNINAKDPKYEVKSLTTVGTPHRGSSFADWAFAKIPPPRLPGLYSLLNTLGLETGAFEQLQTKYLSEKFNPSTPDCPSVNYFSYGANFTPGWFSAFRGSWGIVNGIEGANDGLVSVESAKWGKYQGTIDGCSHLDIINWTNRIRYNWMKMWGTGPKFNGVAFYLHICDMLAKEGL</sequence>
<dbReference type="Pfam" id="PF00561">
    <property type="entry name" value="Abhydrolase_1"/>
    <property type="match status" value="1"/>
</dbReference>
<accession>A0A0E9NGH4</accession>
<dbReference type="STRING" id="698492.A0A0E9NGH4"/>
<feature type="domain" description="AB hydrolase-1" evidence="2">
    <location>
        <begin position="104"/>
        <end position="229"/>
    </location>
</feature>
<dbReference type="Proteomes" id="UP000033140">
    <property type="component" value="Unassembled WGS sequence"/>
</dbReference>
<dbReference type="AlphaFoldDB" id="A0A0E9NGH4"/>
<feature type="region of interest" description="Disordered" evidence="1">
    <location>
        <begin position="1"/>
        <end position="48"/>
    </location>
</feature>
<comment type="caution">
    <text evidence="3">The sequence shown here is derived from an EMBL/GenBank/DDBJ whole genome shotgun (WGS) entry which is preliminary data.</text>
</comment>
<evidence type="ECO:0000259" key="2">
    <source>
        <dbReference type="Pfam" id="PF00561"/>
    </source>
</evidence>
<reference evidence="3 4" key="1">
    <citation type="journal article" date="2011" name="J. Gen. Appl. Microbiol.">
        <title>Draft genome sequencing of the enigmatic yeast Saitoella complicata.</title>
        <authorList>
            <person name="Nishida H."/>
            <person name="Hamamoto M."/>
            <person name="Sugiyama J."/>
        </authorList>
    </citation>
    <scope>NUCLEOTIDE SEQUENCE [LARGE SCALE GENOMIC DNA]</scope>
    <source>
        <strain evidence="3 4">NRRL Y-17804</strain>
    </source>
</reference>
<dbReference type="InterPro" id="IPR029058">
    <property type="entry name" value="AB_hydrolase_fold"/>
</dbReference>
<reference evidence="3 4" key="3">
    <citation type="journal article" date="2015" name="Genome Announc.">
        <title>Draft Genome Sequence of the Archiascomycetous Yeast Saitoella complicata.</title>
        <authorList>
            <person name="Yamauchi K."/>
            <person name="Kondo S."/>
            <person name="Hamamoto M."/>
            <person name="Takahashi Y."/>
            <person name="Ogura Y."/>
            <person name="Hayashi T."/>
            <person name="Nishida H."/>
        </authorList>
    </citation>
    <scope>NUCLEOTIDE SEQUENCE [LARGE SCALE GENOMIC DNA]</scope>
    <source>
        <strain evidence="3 4">NRRL Y-17804</strain>
    </source>
</reference>
<dbReference type="EMBL" id="BACD03000018">
    <property type="protein sequence ID" value="GAO48934.1"/>
    <property type="molecule type" value="Genomic_DNA"/>
</dbReference>
<dbReference type="Gene3D" id="3.40.50.1820">
    <property type="entry name" value="alpha/beta hydrolase"/>
    <property type="match status" value="1"/>
</dbReference>
<reference evidence="3 4" key="2">
    <citation type="journal article" date="2014" name="J. Gen. Appl. Microbiol.">
        <title>The early diverging ascomycetous budding yeast Saitoella complicata has three histone deacetylases belonging to the Clr6, Hos2, and Rpd3 lineages.</title>
        <authorList>
            <person name="Nishida H."/>
            <person name="Matsumoto T."/>
            <person name="Kondo S."/>
            <person name="Hamamoto M."/>
            <person name="Yoshikawa H."/>
        </authorList>
    </citation>
    <scope>NUCLEOTIDE SEQUENCE [LARGE SCALE GENOMIC DNA]</scope>
    <source>
        <strain evidence="3 4">NRRL Y-17804</strain>
    </source>
</reference>
<evidence type="ECO:0000313" key="3">
    <source>
        <dbReference type="EMBL" id="GAO48934.1"/>
    </source>
</evidence>
<gene>
    <name evidence="3" type="ORF">G7K_3096-t1</name>
</gene>
<protein>
    <recommendedName>
        <fullName evidence="2">AB hydrolase-1 domain-containing protein</fullName>
    </recommendedName>
</protein>
<dbReference type="InterPro" id="IPR000073">
    <property type="entry name" value="AB_hydrolase_1"/>
</dbReference>
<dbReference type="SUPFAM" id="SSF53474">
    <property type="entry name" value="alpha/beta-Hydrolases"/>
    <property type="match status" value="1"/>
</dbReference>